<evidence type="ECO:0000313" key="7">
    <source>
        <dbReference type="Proteomes" id="UP001597145"/>
    </source>
</evidence>
<dbReference type="GO" id="GO:0004497">
    <property type="term" value="F:monooxygenase activity"/>
    <property type="evidence" value="ECO:0007669"/>
    <property type="project" value="UniProtKB-KW"/>
</dbReference>
<dbReference type="PANTHER" id="PTHR43004">
    <property type="entry name" value="TRK SYSTEM POTASSIUM UPTAKE PROTEIN"/>
    <property type="match status" value="1"/>
</dbReference>
<dbReference type="Gene3D" id="3.50.50.60">
    <property type="entry name" value="FAD/NAD(P)-binding domain"/>
    <property type="match status" value="1"/>
</dbReference>
<dbReference type="EMBL" id="JBHUCP010000041">
    <property type="protein sequence ID" value="MFD1534669.1"/>
    <property type="molecule type" value="Genomic_DNA"/>
</dbReference>
<organism evidence="6 7">
    <name type="scientific">Pseudonocardia aurantiaca</name>
    <dbReference type="NCBI Taxonomy" id="75290"/>
    <lineage>
        <taxon>Bacteria</taxon>
        <taxon>Bacillati</taxon>
        <taxon>Actinomycetota</taxon>
        <taxon>Actinomycetes</taxon>
        <taxon>Pseudonocardiales</taxon>
        <taxon>Pseudonocardiaceae</taxon>
        <taxon>Pseudonocardia</taxon>
    </lineage>
</organism>
<protein>
    <submittedName>
        <fullName evidence="6">FAD-dependent monooxygenase</fullName>
    </submittedName>
</protein>
<dbReference type="Gene3D" id="3.40.30.120">
    <property type="match status" value="1"/>
</dbReference>
<comment type="cofactor">
    <cofactor evidence="1">
        <name>FAD</name>
        <dbReference type="ChEBI" id="CHEBI:57692"/>
    </cofactor>
</comment>
<dbReference type="PRINTS" id="PR00420">
    <property type="entry name" value="RNGMNOXGNASE"/>
</dbReference>
<dbReference type="NCBIfam" id="NF006002">
    <property type="entry name" value="PRK08132.1"/>
    <property type="match status" value="1"/>
</dbReference>
<dbReference type="Gene3D" id="3.30.70.2450">
    <property type="match status" value="1"/>
</dbReference>
<comment type="caution">
    <text evidence="6">The sequence shown here is derived from an EMBL/GenBank/DDBJ whole genome shotgun (WGS) entry which is preliminary data.</text>
</comment>
<dbReference type="SUPFAM" id="SSF51905">
    <property type="entry name" value="FAD/NAD(P)-binding domain"/>
    <property type="match status" value="1"/>
</dbReference>
<feature type="domain" description="FAD-binding" evidence="5">
    <location>
        <begin position="3"/>
        <end position="340"/>
    </location>
</feature>
<dbReference type="InterPro" id="IPR036188">
    <property type="entry name" value="FAD/NAD-bd_sf"/>
</dbReference>
<name>A0ABW4FW53_9PSEU</name>
<keyword evidence="3" id="KW-0274">FAD</keyword>
<dbReference type="Proteomes" id="UP001597145">
    <property type="component" value="Unassembled WGS sequence"/>
</dbReference>
<evidence type="ECO:0000256" key="4">
    <source>
        <dbReference type="SAM" id="MobiDB-lite"/>
    </source>
</evidence>
<evidence type="ECO:0000256" key="2">
    <source>
        <dbReference type="ARBA" id="ARBA00022630"/>
    </source>
</evidence>
<evidence type="ECO:0000313" key="6">
    <source>
        <dbReference type="EMBL" id="MFD1534669.1"/>
    </source>
</evidence>
<keyword evidence="6" id="KW-0503">Monooxygenase</keyword>
<dbReference type="Pfam" id="PF01494">
    <property type="entry name" value="FAD_binding_3"/>
    <property type="match status" value="1"/>
</dbReference>
<keyword evidence="7" id="KW-1185">Reference proteome</keyword>
<dbReference type="RefSeq" id="WP_343987264.1">
    <property type="nucleotide sequence ID" value="NZ_BAAAJG010000028.1"/>
</dbReference>
<evidence type="ECO:0000259" key="5">
    <source>
        <dbReference type="Pfam" id="PF01494"/>
    </source>
</evidence>
<feature type="compositionally biased region" description="Basic and acidic residues" evidence="4">
    <location>
        <begin position="428"/>
        <end position="443"/>
    </location>
</feature>
<sequence>MNTPVAVIGNGPVGQTTALLLARWGVPVVVLDQRPARDLVGSKAICQQRDVLDIWDAVGAGAQIAAEGVTWTTARTFHRGAELFSFTFADAGRPAFPPFVNLSQPRTEEILDERVAAQPLIDVRWGHRVTGLVQDADGVTLACDNGAEVRAAYVVACAGARCAELRDALGVAFEGHSFDDRFLTCDIRADLPGMRTERHFHFDPEWNPGRQVLVHPCPDSSFRIDWQVPANYDLDAETASDALDRRIRQVVGDQRYELGWITVYRFHSRCADRMRVGRVLLAGDAAHLMSPFGARGLNSGVADAENAAWKLAFVLNGWAPEELLESYHDERHAAAQENLEVTTATMDFLVPQDAAAAKHRREVLERAATDPDAQALVNSGRLSEPFWYVDSPLTTPNERRPFAGRPRRGAVPEPGPGILTPDAPVRAAPERQRGGPADVERQQCHPAGSTGWSPRRFRQLAREGFLLLAAPGADLDAARTVAAQRAAPVRVVELAEIDTTGALAGALSVRDGEVWVLRPDAHIAAVLEHPTPATIEGALHRALADREESGHGLLPTSR</sequence>
<evidence type="ECO:0000256" key="1">
    <source>
        <dbReference type="ARBA" id="ARBA00001974"/>
    </source>
</evidence>
<accession>A0ABW4FW53</accession>
<dbReference type="PANTHER" id="PTHR43004:SF19">
    <property type="entry name" value="BINDING MONOOXYGENASE, PUTATIVE (JCVI)-RELATED"/>
    <property type="match status" value="1"/>
</dbReference>
<reference evidence="7" key="1">
    <citation type="journal article" date="2019" name="Int. J. Syst. Evol. Microbiol.">
        <title>The Global Catalogue of Microorganisms (GCM) 10K type strain sequencing project: providing services to taxonomists for standard genome sequencing and annotation.</title>
        <authorList>
            <consortium name="The Broad Institute Genomics Platform"/>
            <consortium name="The Broad Institute Genome Sequencing Center for Infectious Disease"/>
            <person name="Wu L."/>
            <person name="Ma J."/>
        </authorList>
    </citation>
    <scope>NUCLEOTIDE SEQUENCE [LARGE SCALE GENOMIC DNA]</scope>
    <source>
        <strain evidence="7">JCM 12165</strain>
    </source>
</reference>
<keyword evidence="2" id="KW-0285">Flavoprotein</keyword>
<gene>
    <name evidence="6" type="ORF">ACFSCY_35150</name>
</gene>
<keyword evidence="6" id="KW-0560">Oxidoreductase</keyword>
<feature type="region of interest" description="Disordered" evidence="4">
    <location>
        <begin position="393"/>
        <end position="453"/>
    </location>
</feature>
<dbReference type="InterPro" id="IPR050641">
    <property type="entry name" value="RIFMO-like"/>
</dbReference>
<proteinExistence type="predicted"/>
<dbReference type="InterPro" id="IPR002938">
    <property type="entry name" value="FAD-bd"/>
</dbReference>
<evidence type="ECO:0000256" key="3">
    <source>
        <dbReference type="ARBA" id="ARBA00022827"/>
    </source>
</evidence>